<dbReference type="SMART" id="SM00179">
    <property type="entry name" value="EGF_CA"/>
    <property type="match status" value="1"/>
</dbReference>
<keyword evidence="17" id="KW-1133">Transmembrane helix</keyword>
<dbReference type="FunFam" id="3.40.390.10:FF:000004">
    <property type="entry name" value="Metalloendopeptidase"/>
    <property type="match status" value="1"/>
</dbReference>
<dbReference type="PROSITE" id="PS50026">
    <property type="entry name" value="EGF_3"/>
    <property type="match status" value="1"/>
</dbReference>
<keyword evidence="22" id="KW-1185">Reference proteome</keyword>
<dbReference type="Pfam" id="PF01400">
    <property type="entry name" value="Astacin"/>
    <property type="match status" value="1"/>
</dbReference>
<dbReference type="InterPro" id="IPR035914">
    <property type="entry name" value="Sperma_CUB_dom_sf"/>
</dbReference>
<keyword evidence="3 12" id="KW-0479">Metal-binding</keyword>
<comment type="cofactor">
    <cofactor evidence="14 15">
        <name>Zn(2+)</name>
        <dbReference type="ChEBI" id="CHEBI:29105"/>
    </cofactor>
    <text evidence="14 15">Binds 1 zinc ion per subunit.</text>
</comment>
<dbReference type="SUPFAM" id="SSF55486">
    <property type="entry name" value="Metalloproteases ('zincins'), catalytic domain"/>
    <property type="match status" value="1"/>
</dbReference>
<protein>
    <recommendedName>
        <fullName evidence="15">Metalloendopeptidase</fullName>
        <ecNumber evidence="15">3.4.24.-</ecNumber>
    </recommendedName>
</protein>
<dbReference type="Gene3D" id="2.10.25.10">
    <property type="entry name" value="Laminin"/>
    <property type="match status" value="1"/>
</dbReference>
<dbReference type="PROSITE" id="PS01180">
    <property type="entry name" value="CUB"/>
    <property type="match status" value="1"/>
</dbReference>
<evidence type="ECO:0000256" key="17">
    <source>
        <dbReference type="SAM" id="Phobius"/>
    </source>
</evidence>
<evidence type="ECO:0000256" key="7">
    <source>
        <dbReference type="ARBA" id="ARBA00022833"/>
    </source>
</evidence>
<feature type="region of interest" description="Disordered" evidence="16">
    <location>
        <begin position="187"/>
        <end position="229"/>
    </location>
</feature>
<evidence type="ECO:0000256" key="1">
    <source>
        <dbReference type="ARBA" id="ARBA00022536"/>
    </source>
</evidence>
<dbReference type="SUPFAM" id="SSF57196">
    <property type="entry name" value="EGF/Laminin"/>
    <property type="match status" value="1"/>
</dbReference>
<dbReference type="GO" id="GO:0016485">
    <property type="term" value="P:protein processing"/>
    <property type="evidence" value="ECO:0007669"/>
    <property type="project" value="TreeGrafter"/>
</dbReference>
<feature type="compositionally biased region" description="Basic residues" evidence="16">
    <location>
        <begin position="400"/>
        <end position="416"/>
    </location>
</feature>
<dbReference type="Gene3D" id="3.40.390.10">
    <property type="entry name" value="Collagenase (Catalytic Domain)"/>
    <property type="match status" value="1"/>
</dbReference>
<feature type="region of interest" description="Disordered" evidence="16">
    <location>
        <begin position="263"/>
        <end position="319"/>
    </location>
</feature>
<keyword evidence="8 14" id="KW-0482">Metalloprotease</keyword>
<feature type="compositionally biased region" description="Low complexity" evidence="16">
    <location>
        <begin position="376"/>
        <end position="399"/>
    </location>
</feature>
<keyword evidence="6 14" id="KW-0378">Hydrolase</keyword>
<dbReference type="InterPro" id="IPR001506">
    <property type="entry name" value="Peptidase_M12A"/>
</dbReference>
<feature type="domain" description="EGF-like" evidence="19">
    <location>
        <begin position="813"/>
        <end position="853"/>
    </location>
</feature>
<evidence type="ECO:0000256" key="2">
    <source>
        <dbReference type="ARBA" id="ARBA00022670"/>
    </source>
</evidence>
<feature type="region of interest" description="Disordered" evidence="16">
    <location>
        <begin position="332"/>
        <end position="502"/>
    </location>
</feature>
<proteinExistence type="predicted"/>
<dbReference type="Proteomes" id="UP001075354">
    <property type="component" value="Chromosome 5"/>
</dbReference>
<evidence type="ECO:0000256" key="5">
    <source>
        <dbReference type="ARBA" id="ARBA00022737"/>
    </source>
</evidence>
<dbReference type="InterPro" id="IPR024079">
    <property type="entry name" value="MetalloPept_cat_dom_sf"/>
</dbReference>
<reference evidence="21" key="1">
    <citation type="submission" date="2022-12" db="EMBL/GenBank/DDBJ databases">
        <title>Chromosome-level genome assembly of the bean flower thrips Megalurothrips usitatus.</title>
        <authorList>
            <person name="Ma L."/>
            <person name="Liu Q."/>
            <person name="Li H."/>
            <person name="Cai W."/>
        </authorList>
    </citation>
    <scope>NUCLEOTIDE SEQUENCE</scope>
    <source>
        <strain evidence="21">Cailab_2022a</strain>
    </source>
</reference>
<evidence type="ECO:0000259" key="20">
    <source>
        <dbReference type="PROSITE" id="PS51864"/>
    </source>
</evidence>
<evidence type="ECO:0000259" key="19">
    <source>
        <dbReference type="PROSITE" id="PS50026"/>
    </source>
</evidence>
<feature type="compositionally biased region" description="Basic residues" evidence="16">
    <location>
        <begin position="295"/>
        <end position="304"/>
    </location>
</feature>
<evidence type="ECO:0000256" key="3">
    <source>
        <dbReference type="ARBA" id="ARBA00022723"/>
    </source>
</evidence>
<evidence type="ECO:0000256" key="8">
    <source>
        <dbReference type="ARBA" id="ARBA00023049"/>
    </source>
</evidence>
<evidence type="ECO:0000256" key="11">
    <source>
        <dbReference type="PIRSR" id="PIRSR001199-1"/>
    </source>
</evidence>
<keyword evidence="4 15" id="KW-0732">Signal</keyword>
<dbReference type="PANTHER" id="PTHR10127">
    <property type="entry name" value="DISCOIDIN, CUB, EGF, LAMININ , AND ZINC METALLOPROTEASE DOMAIN CONTAINING"/>
    <property type="match status" value="1"/>
</dbReference>
<evidence type="ECO:0000313" key="22">
    <source>
        <dbReference type="Proteomes" id="UP001075354"/>
    </source>
</evidence>
<keyword evidence="10" id="KW-0325">Glycoprotein</keyword>
<dbReference type="EMBL" id="JAPTSV010000005">
    <property type="protein sequence ID" value="KAJ1527940.1"/>
    <property type="molecule type" value="Genomic_DNA"/>
</dbReference>
<feature type="compositionally biased region" description="Low complexity" evidence="16">
    <location>
        <begin position="355"/>
        <end position="365"/>
    </location>
</feature>
<keyword evidence="7 12" id="KW-0862">Zinc</keyword>
<dbReference type="SMART" id="SM00181">
    <property type="entry name" value="EGF"/>
    <property type="match status" value="1"/>
</dbReference>
<keyword evidence="5" id="KW-0677">Repeat</keyword>
<dbReference type="SMART" id="SM00235">
    <property type="entry name" value="ZnMc"/>
    <property type="match status" value="1"/>
</dbReference>
<feature type="binding site" evidence="12 14">
    <location>
        <position position="604"/>
    </location>
    <ligand>
        <name>Zn(2+)</name>
        <dbReference type="ChEBI" id="CHEBI:29105"/>
        <note>catalytic</note>
    </ligand>
</feature>
<evidence type="ECO:0000256" key="4">
    <source>
        <dbReference type="ARBA" id="ARBA00022729"/>
    </source>
</evidence>
<evidence type="ECO:0000256" key="15">
    <source>
        <dbReference type="RuleBase" id="RU361183"/>
    </source>
</evidence>
<feature type="compositionally biased region" description="Acidic residues" evidence="16">
    <location>
        <begin position="309"/>
        <end position="319"/>
    </location>
</feature>
<dbReference type="GO" id="GO:0008270">
    <property type="term" value="F:zinc ion binding"/>
    <property type="evidence" value="ECO:0007669"/>
    <property type="project" value="UniProtKB-UniRule"/>
</dbReference>
<evidence type="ECO:0000259" key="18">
    <source>
        <dbReference type="PROSITE" id="PS01180"/>
    </source>
</evidence>
<dbReference type="GO" id="GO:0009953">
    <property type="term" value="P:dorsal/ventral pattern formation"/>
    <property type="evidence" value="ECO:0007669"/>
    <property type="project" value="TreeGrafter"/>
</dbReference>
<comment type="caution">
    <text evidence="21">The sequence shown here is derived from an EMBL/GenBank/DDBJ whole genome shotgun (WGS) entry which is preliminary data.</text>
</comment>
<dbReference type="InterPro" id="IPR000742">
    <property type="entry name" value="EGF"/>
</dbReference>
<feature type="compositionally biased region" description="Basic and acidic residues" evidence="16">
    <location>
        <begin position="417"/>
        <end position="429"/>
    </location>
</feature>
<comment type="caution">
    <text evidence="13">Lacks conserved residue(s) required for the propagation of feature annotation.</text>
</comment>
<dbReference type="InterPro" id="IPR015446">
    <property type="entry name" value="BMP_1/tolloid-like"/>
</dbReference>
<dbReference type="CDD" id="cd00041">
    <property type="entry name" value="CUB"/>
    <property type="match status" value="1"/>
</dbReference>
<evidence type="ECO:0000256" key="10">
    <source>
        <dbReference type="ARBA" id="ARBA00023180"/>
    </source>
</evidence>
<feature type="compositionally biased region" description="Acidic residues" evidence="16">
    <location>
        <begin position="430"/>
        <end position="443"/>
    </location>
</feature>
<feature type="active site" evidence="11 14">
    <location>
        <position position="595"/>
    </location>
</feature>
<evidence type="ECO:0000256" key="14">
    <source>
        <dbReference type="PROSITE-ProRule" id="PRU01211"/>
    </source>
</evidence>
<dbReference type="InterPro" id="IPR001881">
    <property type="entry name" value="EGF-like_Ca-bd_dom"/>
</dbReference>
<sequence>MPNCIVNMTARTKWLVVTAAVLLTCCGARADEAAATPGGVATPGLAPLGGGVLGYVSDMMHYLTGVASELAASTSTPLPHRGDTSPPPAVVAVDDEVVTADESLHRHPAKFKYTIDELLHSHFDRKMSNDIDVDPCKAGGFQGDIALPDVQYELEWQLHKQNRSEQEAEEVRKLALLEGLQVPSISPSTFQVEEEGLPEFRKKQESSSGSSSIPVGTAGGGGGAKAADPAGLHLHGPLVHNGQVVQPGELAVLLGHTVHNGEVVRHRGRGGPSMVYATDDGSELERHRETTRLQQRAHFHHKKRQPGEDGGEDDEDNEDRDADDIMIEEAVVASFPSDSPADVVEPVGHVEKKPPASTTAAPTTAARRHSSRRPRVTTTTTATDHLAERAATTEAATPRPRGKGGRGKGKGRRKEAARRDGEDPNPREPAEEDDSGVEDLAEDVEARIKPRRRKQRNRKRHRQRPDDSPSTEPGPSTALEAVAGGGDSARARARSRRPRAATARKERIWDYGVIPYEIDHMFGGSLKALFKQAMRHWENSTCVKFVERVPDEHPNYILFTERPCGCCSFVGKRGNGPQAISIGKNCDKFGIVVHELGHVVGFWHEHTRPDRDRHVQIVRDNILTGQEYNFNKLTSEEVNSLGLPYDYDSIMHYARNTFSKGTYLDTIHPIEVMLRKRKHEIGQRIRLSEGDIAQTNLLYKCMRCGRTHQENSGLIQSPRGSAGNDRCEWRVTATHGERIVLNVTQLDVENHDSCFYDYVAVHDGNTTDAPLIGLFCGMNIPPEVHSTGNQLLVKFVSDGSVQKGGFSAMYLKEFDECTKSDHGCEHKCVNTLGGYECKCDIGYELHSDNKKCEGLCTKLALFLFFSALLYEIFPLTVSNYFQMHVVACWTRPMAPSLPHPSLSFTHQIKDALGKL</sequence>
<dbReference type="PROSITE" id="PS01186">
    <property type="entry name" value="EGF_2"/>
    <property type="match status" value="1"/>
</dbReference>
<name>A0AAV7XVZ2_9NEOP</name>
<feature type="disulfide bond" evidence="14">
    <location>
        <begin position="564"/>
        <end position="586"/>
    </location>
</feature>
<dbReference type="AlphaFoldDB" id="A0AAV7XVZ2"/>
<evidence type="ECO:0000256" key="13">
    <source>
        <dbReference type="PROSITE-ProRule" id="PRU00076"/>
    </source>
</evidence>
<dbReference type="GO" id="GO:0004222">
    <property type="term" value="F:metalloendopeptidase activity"/>
    <property type="evidence" value="ECO:0007669"/>
    <property type="project" value="UniProtKB-UniRule"/>
</dbReference>
<dbReference type="PROSITE" id="PS01187">
    <property type="entry name" value="EGF_CA"/>
    <property type="match status" value="1"/>
</dbReference>
<dbReference type="PROSITE" id="PS51864">
    <property type="entry name" value="ASTACIN"/>
    <property type="match status" value="1"/>
</dbReference>
<dbReference type="InterPro" id="IPR000152">
    <property type="entry name" value="EGF-type_Asp/Asn_hydroxyl_site"/>
</dbReference>
<dbReference type="CDD" id="cd00054">
    <property type="entry name" value="EGF_CA"/>
    <property type="match status" value="1"/>
</dbReference>
<dbReference type="GO" id="GO:0005509">
    <property type="term" value="F:calcium ion binding"/>
    <property type="evidence" value="ECO:0007669"/>
    <property type="project" value="InterPro"/>
</dbReference>
<dbReference type="PANTHER" id="PTHR10127:SF861">
    <property type="entry name" value="DORSAL-VENTRAL PATTERNING PROTEIN TOLLOID-RELATED"/>
    <property type="match status" value="1"/>
</dbReference>
<keyword evidence="17" id="KW-0472">Membrane</keyword>
<evidence type="ECO:0000256" key="12">
    <source>
        <dbReference type="PIRSR" id="PIRSR001199-2"/>
    </source>
</evidence>
<evidence type="ECO:0000256" key="6">
    <source>
        <dbReference type="ARBA" id="ARBA00022801"/>
    </source>
</evidence>
<evidence type="ECO:0000256" key="16">
    <source>
        <dbReference type="SAM" id="MobiDB-lite"/>
    </source>
</evidence>
<feature type="compositionally biased region" description="Basic residues" evidence="16">
    <location>
        <begin position="449"/>
        <end position="463"/>
    </location>
</feature>
<dbReference type="InterPro" id="IPR000859">
    <property type="entry name" value="CUB_dom"/>
</dbReference>
<dbReference type="InterPro" id="IPR018097">
    <property type="entry name" value="EGF_Ca-bd_CS"/>
</dbReference>
<keyword evidence="1 13" id="KW-0245">EGF-like domain</keyword>
<dbReference type="FunFam" id="2.60.120.290:FF:000068">
    <property type="entry name" value="Metalloendopeptidase"/>
    <property type="match status" value="1"/>
</dbReference>
<feature type="compositionally biased region" description="Basic residues" evidence="16">
    <location>
        <begin position="366"/>
        <end position="375"/>
    </location>
</feature>
<dbReference type="Pfam" id="PF00431">
    <property type="entry name" value="CUB"/>
    <property type="match status" value="1"/>
</dbReference>
<feature type="binding site" evidence="12 14">
    <location>
        <position position="594"/>
    </location>
    <ligand>
        <name>Zn(2+)</name>
        <dbReference type="ChEBI" id="CHEBI:29105"/>
        <note>catalytic</note>
    </ligand>
</feature>
<organism evidence="21 22">
    <name type="scientific">Megalurothrips usitatus</name>
    <name type="common">bean blossom thrips</name>
    <dbReference type="NCBI Taxonomy" id="439358"/>
    <lineage>
        <taxon>Eukaryota</taxon>
        <taxon>Metazoa</taxon>
        <taxon>Ecdysozoa</taxon>
        <taxon>Arthropoda</taxon>
        <taxon>Hexapoda</taxon>
        <taxon>Insecta</taxon>
        <taxon>Pterygota</taxon>
        <taxon>Neoptera</taxon>
        <taxon>Paraneoptera</taxon>
        <taxon>Thysanoptera</taxon>
        <taxon>Terebrantia</taxon>
        <taxon>Thripoidea</taxon>
        <taxon>Thripidae</taxon>
        <taxon>Megalurothrips</taxon>
    </lineage>
</organism>
<feature type="domain" description="Peptidase M12A" evidence="20">
    <location>
        <begin position="500"/>
        <end position="705"/>
    </location>
</feature>
<dbReference type="PROSITE" id="PS00010">
    <property type="entry name" value="ASX_HYDROXYL"/>
    <property type="match status" value="1"/>
</dbReference>
<keyword evidence="9 14" id="KW-1015">Disulfide bond</keyword>
<feature type="binding site" evidence="12 14">
    <location>
        <position position="598"/>
    </location>
    <ligand>
        <name>Zn(2+)</name>
        <dbReference type="ChEBI" id="CHEBI:29105"/>
        <note>catalytic</note>
    </ligand>
</feature>
<accession>A0AAV7XVZ2</accession>
<dbReference type="InterPro" id="IPR006026">
    <property type="entry name" value="Peptidase_Metallo"/>
</dbReference>
<gene>
    <name evidence="21" type="ORF">ONE63_007873</name>
</gene>
<feature type="disulfide bond" evidence="14">
    <location>
        <begin position="566"/>
        <end position="567"/>
    </location>
</feature>
<feature type="signal peptide" evidence="15">
    <location>
        <begin position="1"/>
        <end position="30"/>
    </location>
</feature>
<dbReference type="PIRSF" id="PIRSF001199">
    <property type="entry name" value="BMP_1/tolloid-like"/>
    <property type="match status" value="1"/>
</dbReference>
<evidence type="ECO:0000313" key="21">
    <source>
        <dbReference type="EMBL" id="KAJ1527940.1"/>
    </source>
</evidence>
<keyword evidence="17" id="KW-0812">Transmembrane</keyword>
<evidence type="ECO:0000256" key="9">
    <source>
        <dbReference type="ARBA" id="ARBA00023157"/>
    </source>
</evidence>
<dbReference type="GO" id="GO:0005615">
    <property type="term" value="C:extracellular space"/>
    <property type="evidence" value="ECO:0007669"/>
    <property type="project" value="TreeGrafter"/>
</dbReference>
<dbReference type="SMART" id="SM00042">
    <property type="entry name" value="CUB"/>
    <property type="match status" value="1"/>
</dbReference>
<dbReference type="SUPFAM" id="SSF49854">
    <property type="entry name" value="Spermadhesin, CUB domain"/>
    <property type="match status" value="1"/>
</dbReference>
<feature type="chain" id="PRO_5043107428" description="Metalloendopeptidase" evidence="15">
    <location>
        <begin position="31"/>
        <end position="915"/>
    </location>
</feature>
<feature type="transmembrane region" description="Helical" evidence="17">
    <location>
        <begin position="859"/>
        <end position="881"/>
    </location>
</feature>
<keyword evidence="2 14" id="KW-0645">Protease</keyword>
<dbReference type="Gene3D" id="2.60.120.290">
    <property type="entry name" value="Spermadhesin, CUB domain"/>
    <property type="match status" value="1"/>
</dbReference>
<dbReference type="PRINTS" id="PR00480">
    <property type="entry name" value="ASTACIN"/>
</dbReference>
<dbReference type="Pfam" id="PF14670">
    <property type="entry name" value="FXa_inhibition"/>
    <property type="match status" value="1"/>
</dbReference>
<dbReference type="EC" id="3.4.24.-" evidence="15"/>
<feature type="domain" description="CUB" evidence="18">
    <location>
        <begin position="704"/>
        <end position="813"/>
    </location>
</feature>